<sequence>MGQQESPNGASPLVVIAALAGVAAAVGAVVFRDTAPRAVLIALSVILFATAGNAWRSRKNREAGA</sequence>
<accession>A0ABN0ZIH1</accession>
<comment type="caution">
    <text evidence="2">The sequence shown here is derived from an EMBL/GenBank/DDBJ whole genome shotgun (WGS) entry which is preliminary data.</text>
</comment>
<evidence type="ECO:0000313" key="3">
    <source>
        <dbReference type="Proteomes" id="UP001499895"/>
    </source>
</evidence>
<evidence type="ECO:0000313" key="2">
    <source>
        <dbReference type="EMBL" id="GAA0448632.1"/>
    </source>
</evidence>
<protein>
    <submittedName>
        <fullName evidence="2">Uncharacterized protein</fullName>
    </submittedName>
</protein>
<proteinExistence type="predicted"/>
<keyword evidence="1" id="KW-0812">Transmembrane</keyword>
<reference evidence="2 3" key="1">
    <citation type="journal article" date="2019" name="Int. J. Syst. Evol. Microbiol.">
        <title>The Global Catalogue of Microorganisms (GCM) 10K type strain sequencing project: providing services to taxonomists for standard genome sequencing and annotation.</title>
        <authorList>
            <consortium name="The Broad Institute Genomics Platform"/>
            <consortium name="The Broad Institute Genome Sequencing Center for Infectious Disease"/>
            <person name="Wu L."/>
            <person name="Ma J."/>
        </authorList>
    </citation>
    <scope>NUCLEOTIDE SEQUENCE [LARGE SCALE GENOMIC DNA]</scope>
    <source>
        <strain evidence="2 3">JCM 10649</strain>
    </source>
</reference>
<dbReference type="Proteomes" id="UP001499895">
    <property type="component" value="Unassembled WGS sequence"/>
</dbReference>
<gene>
    <name evidence="2" type="ORF">GCM10009544_09270</name>
</gene>
<evidence type="ECO:0000256" key="1">
    <source>
        <dbReference type="SAM" id="Phobius"/>
    </source>
</evidence>
<name>A0ABN0ZIH1_9ACTN</name>
<dbReference type="EMBL" id="BAAAHB010000005">
    <property type="protein sequence ID" value="GAA0448632.1"/>
    <property type="molecule type" value="Genomic_DNA"/>
</dbReference>
<organism evidence="2 3">
    <name type="scientific">Streptomyces stramineus</name>
    <dbReference type="NCBI Taxonomy" id="173861"/>
    <lineage>
        <taxon>Bacteria</taxon>
        <taxon>Bacillati</taxon>
        <taxon>Actinomycetota</taxon>
        <taxon>Actinomycetes</taxon>
        <taxon>Kitasatosporales</taxon>
        <taxon>Streptomycetaceae</taxon>
        <taxon>Streptomyces</taxon>
    </lineage>
</organism>
<keyword evidence="1" id="KW-0472">Membrane</keyword>
<feature type="transmembrane region" description="Helical" evidence="1">
    <location>
        <begin position="37"/>
        <end position="55"/>
    </location>
</feature>
<feature type="transmembrane region" description="Helical" evidence="1">
    <location>
        <begin position="12"/>
        <end position="31"/>
    </location>
</feature>
<keyword evidence="1" id="KW-1133">Transmembrane helix</keyword>
<keyword evidence="3" id="KW-1185">Reference proteome</keyword>